<gene>
    <name evidence="1" type="ORF">SCUD_LOCUS6665</name>
</gene>
<organism evidence="3">
    <name type="scientific">Schistosoma curassoni</name>
    <dbReference type="NCBI Taxonomy" id="6186"/>
    <lineage>
        <taxon>Eukaryota</taxon>
        <taxon>Metazoa</taxon>
        <taxon>Spiralia</taxon>
        <taxon>Lophotrochozoa</taxon>
        <taxon>Platyhelminthes</taxon>
        <taxon>Trematoda</taxon>
        <taxon>Digenea</taxon>
        <taxon>Strigeidida</taxon>
        <taxon>Schistosomatoidea</taxon>
        <taxon>Schistosomatidae</taxon>
        <taxon>Schistosoma</taxon>
    </lineage>
</organism>
<protein>
    <submittedName>
        <fullName evidence="1 3">Uncharacterized protein</fullName>
    </submittedName>
</protein>
<dbReference type="Proteomes" id="UP000279833">
    <property type="component" value="Unassembled WGS sequence"/>
</dbReference>
<evidence type="ECO:0000313" key="2">
    <source>
        <dbReference type="Proteomes" id="UP000279833"/>
    </source>
</evidence>
<proteinExistence type="predicted"/>
<evidence type="ECO:0000313" key="1">
    <source>
        <dbReference type="EMBL" id="VDP06230.1"/>
    </source>
</evidence>
<keyword evidence="2" id="KW-1185">Reference proteome</keyword>
<reference evidence="3" key="1">
    <citation type="submission" date="2016-06" db="UniProtKB">
        <authorList>
            <consortium name="WormBaseParasite"/>
        </authorList>
    </citation>
    <scope>IDENTIFICATION</scope>
</reference>
<accession>A0A183JVC0</accession>
<dbReference type="EMBL" id="UZAK01015977">
    <property type="protein sequence ID" value="VDP06230.1"/>
    <property type="molecule type" value="Genomic_DNA"/>
</dbReference>
<dbReference type="WBParaSite" id="SCUD_0000666501-mRNA-1">
    <property type="protein sequence ID" value="SCUD_0000666501-mRNA-1"/>
    <property type="gene ID" value="SCUD_0000666501"/>
</dbReference>
<reference evidence="1 2" key="2">
    <citation type="submission" date="2018-11" db="EMBL/GenBank/DDBJ databases">
        <authorList>
            <consortium name="Pathogen Informatics"/>
        </authorList>
    </citation>
    <scope>NUCLEOTIDE SEQUENCE [LARGE SCALE GENOMIC DNA]</scope>
    <source>
        <strain evidence="1">Dakar</strain>
        <strain evidence="2">Dakar, Senegal</strain>
    </source>
</reference>
<sequence length="53" mass="6182">MTSIWSPLLNQYQNLTCHCQPCTDCTNDELYSMKVMNCYCKIIDIIIFVLIGF</sequence>
<evidence type="ECO:0000313" key="3">
    <source>
        <dbReference type="WBParaSite" id="SCUD_0000666501-mRNA-1"/>
    </source>
</evidence>
<name>A0A183JVC0_9TREM</name>
<dbReference type="AlphaFoldDB" id="A0A183JVC0"/>